<dbReference type="CDD" id="cd00293">
    <property type="entry name" value="USP-like"/>
    <property type="match status" value="1"/>
</dbReference>
<dbReference type="SUPFAM" id="SSF52402">
    <property type="entry name" value="Adenine nucleotide alpha hydrolases-like"/>
    <property type="match status" value="2"/>
</dbReference>
<dbReference type="InterPro" id="IPR006015">
    <property type="entry name" value="Universal_stress_UspA"/>
</dbReference>
<evidence type="ECO:0000313" key="4">
    <source>
        <dbReference type="Proteomes" id="UP001242368"/>
    </source>
</evidence>
<evidence type="ECO:0000313" key="3">
    <source>
        <dbReference type="EMBL" id="MDN3706270.1"/>
    </source>
</evidence>
<accession>A0ABT8CSU9</accession>
<keyword evidence="4" id="KW-1185">Reference proteome</keyword>
<protein>
    <submittedName>
        <fullName evidence="3">Universal stress protein</fullName>
    </submittedName>
</protein>
<dbReference type="Proteomes" id="UP001242368">
    <property type="component" value="Unassembled WGS sequence"/>
</dbReference>
<dbReference type="EMBL" id="JAUFQU010000001">
    <property type="protein sequence ID" value="MDN3706270.1"/>
    <property type="molecule type" value="Genomic_DNA"/>
</dbReference>
<reference evidence="4" key="1">
    <citation type="journal article" date="2019" name="Int. J. Syst. Evol. Microbiol.">
        <title>The Global Catalogue of Microorganisms (GCM) 10K type strain sequencing project: providing services to taxonomists for standard genome sequencing and annotation.</title>
        <authorList>
            <consortium name="The Broad Institute Genomics Platform"/>
            <consortium name="The Broad Institute Genome Sequencing Center for Infectious Disease"/>
            <person name="Wu L."/>
            <person name="Ma J."/>
        </authorList>
    </citation>
    <scope>NUCLEOTIDE SEQUENCE [LARGE SCALE GENOMIC DNA]</scope>
    <source>
        <strain evidence="4">CECT 7184</strain>
    </source>
</reference>
<evidence type="ECO:0000259" key="2">
    <source>
        <dbReference type="Pfam" id="PF00582"/>
    </source>
</evidence>
<organism evidence="3 4">
    <name type="scientific">Paenimyroides ceti</name>
    <dbReference type="NCBI Taxonomy" id="395087"/>
    <lineage>
        <taxon>Bacteria</taxon>
        <taxon>Pseudomonadati</taxon>
        <taxon>Bacteroidota</taxon>
        <taxon>Flavobacteriia</taxon>
        <taxon>Flavobacteriales</taxon>
        <taxon>Flavobacteriaceae</taxon>
        <taxon>Paenimyroides</taxon>
    </lineage>
</organism>
<dbReference type="PANTHER" id="PTHR46268:SF6">
    <property type="entry name" value="UNIVERSAL STRESS PROTEIN UP12"/>
    <property type="match status" value="1"/>
</dbReference>
<dbReference type="PANTHER" id="PTHR46268">
    <property type="entry name" value="STRESS RESPONSE PROTEIN NHAX"/>
    <property type="match status" value="1"/>
</dbReference>
<sequence>MKKILFPTDFSETADNAFIYALHFAKSVNADLYVLHTYDMPVISSTSAGQPDLIQEVYNTIEFGHFDAYKEKVPQMREIAEQHQLGDVNMTFIFEEGSLLYTIQRIIKDENIELVVMGTNGKSGWDKKILGSNTSNVIRNVDIPILSVPFKAKFKRLERFGFATLLKPSDRKGLRQIFNFTKGLNAEVKCLHILRKENPEVEMLVKEWQNFFIDDKLEITTVLNRDLEQSVYYFIDEHLIDVMCIVKRQMGFFERLFSSSLSQKLSYHADVPVLVLQEGEKIDD</sequence>
<comment type="caution">
    <text evidence="3">The sequence shown here is derived from an EMBL/GenBank/DDBJ whole genome shotgun (WGS) entry which is preliminary data.</text>
</comment>
<gene>
    <name evidence="3" type="ORF">QW060_03920</name>
</gene>
<evidence type="ECO:0000256" key="1">
    <source>
        <dbReference type="ARBA" id="ARBA00008791"/>
    </source>
</evidence>
<comment type="similarity">
    <text evidence="1">Belongs to the universal stress protein A family.</text>
</comment>
<proteinExistence type="inferred from homology"/>
<name>A0ABT8CSU9_9FLAO</name>
<feature type="domain" description="UspA" evidence="2">
    <location>
        <begin position="1"/>
        <end position="149"/>
    </location>
</feature>
<dbReference type="RefSeq" id="WP_290362353.1">
    <property type="nucleotide sequence ID" value="NZ_JAUFQU010000001.1"/>
</dbReference>
<dbReference type="InterPro" id="IPR006016">
    <property type="entry name" value="UspA"/>
</dbReference>
<dbReference type="Pfam" id="PF00582">
    <property type="entry name" value="Usp"/>
    <property type="match status" value="1"/>
</dbReference>
<dbReference type="InterPro" id="IPR014729">
    <property type="entry name" value="Rossmann-like_a/b/a_fold"/>
</dbReference>
<dbReference type="PRINTS" id="PR01438">
    <property type="entry name" value="UNVRSLSTRESS"/>
</dbReference>
<dbReference type="Gene3D" id="3.40.50.620">
    <property type="entry name" value="HUPs"/>
    <property type="match status" value="2"/>
</dbReference>